<accession>A0ABW8QWD6</accession>
<evidence type="ECO:0000313" key="2">
    <source>
        <dbReference type="Proteomes" id="UP001623008"/>
    </source>
</evidence>
<comment type="caution">
    <text evidence="1">The sequence shown here is derived from an EMBL/GenBank/DDBJ whole genome shotgun (WGS) entry which is preliminary data.</text>
</comment>
<sequence>MNTDNHFADKVEFKEVRAKVVESVGHVLVLADGGARFFRTTMILAQRSSMSIYSDDFLSPENLFWSYGQELTEGDHHFDVKSLFRNGYTSPQHQQVYSAKSGDVYVSVTKHSDRSFTHDGWFLNVRFEEDALKVSLSGSFKTTFYY</sequence>
<name>A0ABW8QWD6_9PSED</name>
<evidence type="ECO:0000313" key="1">
    <source>
        <dbReference type="EMBL" id="MFK9003355.1"/>
    </source>
</evidence>
<keyword evidence="2" id="KW-1185">Reference proteome</keyword>
<dbReference type="RefSeq" id="WP_406596692.1">
    <property type="nucleotide sequence ID" value="NZ_JBJHQF010000004.1"/>
</dbReference>
<organism evidence="1 2">
    <name type="scientific">Pseudomonas pergaminensis</name>
    <dbReference type="NCBI Taxonomy" id="2853159"/>
    <lineage>
        <taxon>Bacteria</taxon>
        <taxon>Pseudomonadati</taxon>
        <taxon>Pseudomonadota</taxon>
        <taxon>Gammaproteobacteria</taxon>
        <taxon>Pseudomonadales</taxon>
        <taxon>Pseudomonadaceae</taxon>
        <taxon>Pseudomonas</taxon>
    </lineage>
</organism>
<reference evidence="1 2" key="1">
    <citation type="submission" date="2024-11" db="EMBL/GenBank/DDBJ databases">
        <authorList>
            <person name="Lucas J.A."/>
        </authorList>
    </citation>
    <scope>NUCLEOTIDE SEQUENCE [LARGE SCALE GENOMIC DNA]</scope>
    <source>
        <strain evidence="1 2">Z 7.15</strain>
    </source>
</reference>
<dbReference type="Proteomes" id="UP001623008">
    <property type="component" value="Unassembled WGS sequence"/>
</dbReference>
<protein>
    <submittedName>
        <fullName evidence="1">Uncharacterized protein</fullName>
    </submittedName>
</protein>
<proteinExistence type="predicted"/>
<gene>
    <name evidence="1" type="ORF">ACJEBJ_04380</name>
</gene>
<dbReference type="EMBL" id="JBJHQF010000004">
    <property type="protein sequence ID" value="MFK9003355.1"/>
    <property type="molecule type" value="Genomic_DNA"/>
</dbReference>